<keyword evidence="2" id="KW-1185">Reference proteome</keyword>
<dbReference type="AlphaFoldDB" id="A0A8B6BQ53"/>
<evidence type="ECO:0000313" key="2">
    <source>
        <dbReference type="Proteomes" id="UP000596742"/>
    </source>
</evidence>
<dbReference type="OrthoDB" id="543966at2759"/>
<dbReference type="EMBL" id="UYJE01000462">
    <property type="protein sequence ID" value="VDH93446.1"/>
    <property type="molecule type" value="Genomic_DNA"/>
</dbReference>
<reference evidence="1" key="1">
    <citation type="submission" date="2018-11" db="EMBL/GenBank/DDBJ databases">
        <authorList>
            <person name="Alioto T."/>
            <person name="Alioto T."/>
        </authorList>
    </citation>
    <scope>NUCLEOTIDE SEQUENCE</scope>
</reference>
<name>A0A8B6BQ53_MYTGA</name>
<proteinExistence type="predicted"/>
<evidence type="ECO:0000313" key="1">
    <source>
        <dbReference type="EMBL" id="VDH93446.1"/>
    </source>
</evidence>
<comment type="caution">
    <text evidence="1">The sequence shown here is derived from an EMBL/GenBank/DDBJ whole genome shotgun (WGS) entry which is preliminary data.</text>
</comment>
<accession>A0A8B6BQ53</accession>
<organism evidence="1 2">
    <name type="scientific">Mytilus galloprovincialis</name>
    <name type="common">Mediterranean mussel</name>
    <dbReference type="NCBI Taxonomy" id="29158"/>
    <lineage>
        <taxon>Eukaryota</taxon>
        <taxon>Metazoa</taxon>
        <taxon>Spiralia</taxon>
        <taxon>Lophotrochozoa</taxon>
        <taxon>Mollusca</taxon>
        <taxon>Bivalvia</taxon>
        <taxon>Autobranchia</taxon>
        <taxon>Pteriomorphia</taxon>
        <taxon>Mytilida</taxon>
        <taxon>Mytiloidea</taxon>
        <taxon>Mytilidae</taxon>
        <taxon>Mytilinae</taxon>
        <taxon>Mytilus</taxon>
    </lineage>
</organism>
<sequence>MLQLFYTEKPSIGNISMPHIVTLPGNAYNTRKVYNEFTTDGDKGEVIFLDRQKVSCYGGLLNDFKLGRNGGHSMYRYEYNCCNLAGRLSCQGKSTGSSSEGSWESFYLDRQTVACSCGQYLQSFQLKRNNSRLRYDITCCRVTR</sequence>
<gene>
    <name evidence="1" type="ORF">MGAL_10B035399</name>
</gene>
<dbReference type="Proteomes" id="UP000596742">
    <property type="component" value="Unassembled WGS sequence"/>
</dbReference>
<protein>
    <submittedName>
        <fullName evidence="1">Uncharacterized protein</fullName>
    </submittedName>
</protein>